<evidence type="ECO:0000256" key="1">
    <source>
        <dbReference type="SAM" id="Phobius"/>
    </source>
</evidence>
<dbReference type="NCBIfam" id="TIGR01571">
    <property type="entry name" value="A_thal_Cys_rich"/>
    <property type="match status" value="1"/>
</dbReference>
<accession>A0A6C0F902</accession>
<keyword evidence="1" id="KW-1133">Transmembrane helix</keyword>
<dbReference type="PANTHER" id="PTHR15907">
    <property type="entry name" value="DUF614 FAMILY PROTEIN-RELATED"/>
    <property type="match status" value="1"/>
</dbReference>
<name>A0A6C0F902_9ZZZZ</name>
<dbReference type="Pfam" id="PF04749">
    <property type="entry name" value="PLAC8"/>
    <property type="match status" value="1"/>
</dbReference>
<feature type="transmembrane region" description="Helical" evidence="1">
    <location>
        <begin position="46"/>
        <end position="68"/>
    </location>
</feature>
<dbReference type="InterPro" id="IPR006461">
    <property type="entry name" value="PLAC_motif_containing"/>
</dbReference>
<feature type="transmembrane region" description="Helical" evidence="1">
    <location>
        <begin position="80"/>
        <end position="101"/>
    </location>
</feature>
<sequence>MSWQSSLLCSSAPLETSCTSILCPMILFGHNNAKLRAIDGDPYPSWVPYCFGYAGAYLLGNMCFIGYVPMLVTLANHATLTPATIQIGANLCGSMCLGIYAGTFRTKLREKYNIEGSKCNDVAVHTFISPCALCQESQEIEAHILQNNEATTDVIYTPILPHEEFNK</sequence>
<proteinExistence type="predicted"/>
<keyword evidence="1" id="KW-0472">Membrane</keyword>
<reference evidence="2" key="1">
    <citation type="journal article" date="2020" name="Nature">
        <title>Giant virus diversity and host interactions through global metagenomics.</title>
        <authorList>
            <person name="Schulz F."/>
            <person name="Roux S."/>
            <person name="Paez-Espino D."/>
            <person name="Jungbluth S."/>
            <person name="Walsh D.A."/>
            <person name="Denef V.J."/>
            <person name="McMahon K.D."/>
            <person name="Konstantinidis K.T."/>
            <person name="Eloe-Fadrosh E.A."/>
            <person name="Kyrpides N.C."/>
            <person name="Woyke T."/>
        </authorList>
    </citation>
    <scope>NUCLEOTIDE SEQUENCE</scope>
    <source>
        <strain evidence="2">GVMAG-S-ERX555967-131</strain>
    </source>
</reference>
<dbReference type="AlphaFoldDB" id="A0A6C0F902"/>
<evidence type="ECO:0000313" key="2">
    <source>
        <dbReference type="EMBL" id="QHT37321.1"/>
    </source>
</evidence>
<protein>
    <submittedName>
        <fullName evidence="2">Uncharacterized protein</fullName>
    </submittedName>
</protein>
<keyword evidence="1" id="KW-0812">Transmembrane</keyword>
<dbReference type="EMBL" id="MN738792">
    <property type="protein sequence ID" value="QHT37321.1"/>
    <property type="molecule type" value="Genomic_DNA"/>
</dbReference>
<organism evidence="2">
    <name type="scientific">viral metagenome</name>
    <dbReference type="NCBI Taxonomy" id="1070528"/>
    <lineage>
        <taxon>unclassified sequences</taxon>
        <taxon>metagenomes</taxon>
        <taxon>organismal metagenomes</taxon>
    </lineage>
</organism>